<feature type="domain" description="C2H2-type" evidence="3">
    <location>
        <begin position="100"/>
        <end position="127"/>
    </location>
</feature>
<feature type="region of interest" description="Disordered" evidence="2">
    <location>
        <begin position="432"/>
        <end position="455"/>
    </location>
</feature>
<dbReference type="PANTHER" id="PTHR46869">
    <property type="entry name" value="C2H2-LIKE ZINC FINGER PROTEIN"/>
    <property type="match status" value="1"/>
</dbReference>
<name>A0AAV1X149_LUPLU</name>
<evidence type="ECO:0000313" key="4">
    <source>
        <dbReference type="EMBL" id="CAL0315227.1"/>
    </source>
</evidence>
<comment type="caution">
    <text evidence="4">The sequence shown here is derived from an EMBL/GenBank/DDBJ whole genome shotgun (WGS) entry which is preliminary data.</text>
</comment>
<keyword evidence="5" id="KW-1185">Reference proteome</keyword>
<organism evidence="4 5">
    <name type="scientific">Lupinus luteus</name>
    <name type="common">European yellow lupine</name>
    <dbReference type="NCBI Taxonomy" id="3873"/>
    <lineage>
        <taxon>Eukaryota</taxon>
        <taxon>Viridiplantae</taxon>
        <taxon>Streptophyta</taxon>
        <taxon>Embryophyta</taxon>
        <taxon>Tracheophyta</taxon>
        <taxon>Spermatophyta</taxon>
        <taxon>Magnoliopsida</taxon>
        <taxon>eudicotyledons</taxon>
        <taxon>Gunneridae</taxon>
        <taxon>Pentapetalae</taxon>
        <taxon>rosids</taxon>
        <taxon>fabids</taxon>
        <taxon>Fabales</taxon>
        <taxon>Fabaceae</taxon>
        <taxon>Papilionoideae</taxon>
        <taxon>50 kb inversion clade</taxon>
        <taxon>genistoids sensu lato</taxon>
        <taxon>core genistoids</taxon>
        <taxon>Genisteae</taxon>
        <taxon>Lupinus</taxon>
    </lineage>
</organism>
<keyword evidence="1" id="KW-0479">Metal-binding</keyword>
<dbReference type="GO" id="GO:0008270">
    <property type="term" value="F:zinc ion binding"/>
    <property type="evidence" value="ECO:0007669"/>
    <property type="project" value="UniProtKB-KW"/>
</dbReference>
<protein>
    <recommendedName>
        <fullName evidence="3">C2H2-type domain-containing protein</fullName>
    </recommendedName>
</protein>
<accession>A0AAV1X149</accession>
<dbReference type="InterPro" id="IPR013087">
    <property type="entry name" value="Znf_C2H2_type"/>
</dbReference>
<dbReference type="PROSITE" id="PS00028">
    <property type="entry name" value="ZINC_FINGER_C2H2_1"/>
    <property type="match status" value="2"/>
</dbReference>
<evidence type="ECO:0000256" key="2">
    <source>
        <dbReference type="SAM" id="MobiDB-lite"/>
    </source>
</evidence>
<dbReference type="PANTHER" id="PTHR46869:SF1">
    <property type="entry name" value="C2H2-LIKE ZINC FINGER PROTEIN"/>
    <property type="match status" value="1"/>
</dbReference>
<proteinExistence type="predicted"/>
<reference evidence="4 5" key="1">
    <citation type="submission" date="2024-03" db="EMBL/GenBank/DDBJ databases">
        <authorList>
            <person name="Martinez-Hernandez J."/>
        </authorList>
    </citation>
    <scope>NUCLEOTIDE SEQUENCE [LARGE SCALE GENOMIC DNA]</scope>
</reference>
<keyword evidence="1" id="KW-0862">Zinc</keyword>
<sequence>MEISTRPKIRERSMKVDIRMWRRYKKIKPVEANEERSNAARLKFDAMRKKTRDSLGYGDGDGDDDGADGNLTYGLRENPKKTMRFVHSHATNNVQQQLDKFCKECGKGFSSLKALCGHMACHSEKEKQKLVMDNESDTETNSAPKRSKKTRFKNNINNNNHLSSSLANGSSTVSEVEQEEQEEVARCLMMLSKDTTYYSGRFEAKSPSFNTKFTTKNGKDSVSNAYEFVDKKLQKGTKLKSAEIGYDYDNSDSGYFSYGLKKIDSADSNGGFYRTEAKSSKVVDMSGFKDYDVDLDKEFSRGRSINTEYKKLVSEDLENGREDIATRRKGWKYESLNTEIQNVYEDDPAYESDENSSDSDCDSYPAAKSHKMKALNGKKSSKGKKKKKKKLKSKKMKEHECPICNRIFKSGQALGGHKRSHFVGGSEENTFVIRPADAPPPPCLIDLNQPAPVDE</sequence>
<dbReference type="Pfam" id="PF13912">
    <property type="entry name" value="zf-C2H2_6"/>
    <property type="match status" value="2"/>
</dbReference>
<feature type="region of interest" description="Disordered" evidence="2">
    <location>
        <begin position="348"/>
        <end position="398"/>
    </location>
</feature>
<keyword evidence="1" id="KW-0863">Zinc-finger</keyword>
<dbReference type="SUPFAM" id="SSF57667">
    <property type="entry name" value="beta-beta-alpha zinc fingers"/>
    <property type="match status" value="1"/>
</dbReference>
<feature type="domain" description="C2H2-type" evidence="3">
    <location>
        <begin position="399"/>
        <end position="421"/>
    </location>
</feature>
<evidence type="ECO:0000256" key="1">
    <source>
        <dbReference type="PROSITE-ProRule" id="PRU00042"/>
    </source>
</evidence>
<feature type="compositionally biased region" description="Acidic residues" evidence="2">
    <location>
        <begin position="348"/>
        <end position="361"/>
    </location>
</feature>
<dbReference type="Proteomes" id="UP001497480">
    <property type="component" value="Unassembled WGS sequence"/>
</dbReference>
<dbReference type="AlphaFoldDB" id="A0AAV1X149"/>
<evidence type="ECO:0000313" key="5">
    <source>
        <dbReference type="Proteomes" id="UP001497480"/>
    </source>
</evidence>
<dbReference type="EMBL" id="CAXHTB010000011">
    <property type="protein sequence ID" value="CAL0315227.1"/>
    <property type="molecule type" value="Genomic_DNA"/>
</dbReference>
<feature type="region of interest" description="Disordered" evidence="2">
    <location>
        <begin position="130"/>
        <end position="170"/>
    </location>
</feature>
<gene>
    <name evidence="4" type="ORF">LLUT_LOCUS16287</name>
</gene>
<dbReference type="PROSITE" id="PS50157">
    <property type="entry name" value="ZINC_FINGER_C2H2_2"/>
    <property type="match status" value="2"/>
</dbReference>
<feature type="compositionally biased region" description="Low complexity" evidence="2">
    <location>
        <begin position="154"/>
        <end position="170"/>
    </location>
</feature>
<evidence type="ECO:0000259" key="3">
    <source>
        <dbReference type="PROSITE" id="PS50157"/>
    </source>
</evidence>
<dbReference type="SMART" id="SM00355">
    <property type="entry name" value="ZnF_C2H2"/>
    <property type="match status" value="2"/>
</dbReference>
<feature type="compositionally biased region" description="Basic residues" evidence="2">
    <location>
        <begin position="379"/>
        <end position="396"/>
    </location>
</feature>
<dbReference type="InterPro" id="IPR036236">
    <property type="entry name" value="Znf_C2H2_sf"/>
</dbReference>